<dbReference type="Proteomes" id="UP000019376">
    <property type="component" value="Unassembled WGS sequence"/>
</dbReference>
<keyword evidence="4" id="KW-1185">Reference proteome</keyword>
<dbReference type="GO" id="GO:0000976">
    <property type="term" value="F:transcription cis-regulatory region binding"/>
    <property type="evidence" value="ECO:0007669"/>
    <property type="project" value="TreeGrafter"/>
</dbReference>
<dbReference type="Pfam" id="PF11951">
    <property type="entry name" value="Fungal_trans_2"/>
    <property type="match status" value="1"/>
</dbReference>
<keyword evidence="2" id="KW-0539">Nucleus</keyword>
<dbReference type="OrthoDB" id="648861at2759"/>
<accession>S8B091</accession>
<sequence length="558" mass="62855">MSSSAEKPSGPRERQVQKVCLKPALRQQVVPDARQSPPALHLSPNPGLGDQSRIVQAANTLILSAFDRECLNYLQNSTLVILLGKHWPWSTIAYAYTRIAVTEPMVMSMMLASTAREIHRMRRYDQGEHFVSSTITDQTTDLDGRMHYGRALSSLRVALRSEVKSPQKIEAIFITLWLMIDYENRFGGGASAIDIHTRGIESLLLNHVIPCLQTEIYRPFKYLSNTSSVEFEDTRVSRHPQPDGSALKSYNVEEVTGKPKELPTTSVSPSAGLGKTSVPLFLLWTLYFFTPTSWSFSSATGELDLMTFEFFLDTNGSHHKAPFPLAELYRISRQSPARFWGDSYTMTARMDDLENVAPLTLYHQSHILQFKITEQYKRGVPTEPLESGLSAYQKLVDEINSIATEHDTVLASVTTSESSVFLTSRRIIETSYWATITFYSTIVFYHLCFRDITTQHAQAQAPPYPPFMSLTTAVSLILDLSLKLYRSKPHLIVRITWPLFLAGVATSDQIYQDWVSIRLRELGRFGQNFARISQRFDEIIKGGKAGVSGGEIVFSLAK</sequence>
<dbReference type="PANTHER" id="PTHR37534">
    <property type="entry name" value="TRANSCRIPTIONAL ACTIVATOR PROTEIN UGA3"/>
    <property type="match status" value="1"/>
</dbReference>
<dbReference type="EMBL" id="KB644414">
    <property type="protein sequence ID" value="EPS32163.1"/>
    <property type="molecule type" value="Genomic_DNA"/>
</dbReference>
<dbReference type="HOGENOM" id="CLU_018449_2_0_1"/>
<evidence type="ECO:0000313" key="4">
    <source>
        <dbReference type="Proteomes" id="UP000019376"/>
    </source>
</evidence>
<dbReference type="InterPro" id="IPR021858">
    <property type="entry name" value="Fun_TF"/>
</dbReference>
<comment type="subcellular location">
    <subcellularLocation>
        <location evidence="1">Nucleus</location>
    </subcellularLocation>
</comment>
<name>S8B091_PENO1</name>
<dbReference type="eggNOG" id="ENOG502R90R">
    <property type="taxonomic scope" value="Eukaryota"/>
</dbReference>
<dbReference type="GO" id="GO:0045944">
    <property type="term" value="P:positive regulation of transcription by RNA polymerase II"/>
    <property type="evidence" value="ECO:0007669"/>
    <property type="project" value="TreeGrafter"/>
</dbReference>
<dbReference type="AlphaFoldDB" id="S8B091"/>
<dbReference type="PANTHER" id="PTHR37534:SF49">
    <property type="entry name" value="LYSINE BIOSYNTHESIS REGULATORY PROTEIN LYS14"/>
    <property type="match status" value="1"/>
</dbReference>
<dbReference type="PhylomeDB" id="S8B091"/>
<proteinExistence type="predicted"/>
<reference evidence="3 4" key="1">
    <citation type="journal article" date="2013" name="PLoS ONE">
        <title>Genomic and secretomic analyses reveal unique features of the lignocellulolytic enzyme system of Penicillium decumbens.</title>
        <authorList>
            <person name="Liu G."/>
            <person name="Zhang L."/>
            <person name="Wei X."/>
            <person name="Zou G."/>
            <person name="Qin Y."/>
            <person name="Ma L."/>
            <person name="Li J."/>
            <person name="Zheng H."/>
            <person name="Wang S."/>
            <person name="Wang C."/>
            <person name="Xun L."/>
            <person name="Zhao G.-P."/>
            <person name="Zhou Z."/>
            <person name="Qu Y."/>
        </authorList>
    </citation>
    <scope>NUCLEOTIDE SEQUENCE [LARGE SCALE GENOMIC DNA]</scope>
    <source>
        <strain evidence="4">114-2 / CGMCC 5302</strain>
    </source>
</reference>
<protein>
    <recommendedName>
        <fullName evidence="5">Transcription factor domain-containing protein</fullName>
    </recommendedName>
</protein>
<evidence type="ECO:0008006" key="5">
    <source>
        <dbReference type="Google" id="ProtNLM"/>
    </source>
</evidence>
<evidence type="ECO:0000256" key="2">
    <source>
        <dbReference type="ARBA" id="ARBA00023242"/>
    </source>
</evidence>
<evidence type="ECO:0000313" key="3">
    <source>
        <dbReference type="EMBL" id="EPS32163.1"/>
    </source>
</evidence>
<dbReference type="GO" id="GO:0003700">
    <property type="term" value="F:DNA-binding transcription factor activity"/>
    <property type="evidence" value="ECO:0007669"/>
    <property type="project" value="TreeGrafter"/>
</dbReference>
<gene>
    <name evidence="3" type="ORF">PDE_07123</name>
</gene>
<evidence type="ECO:0000256" key="1">
    <source>
        <dbReference type="ARBA" id="ARBA00004123"/>
    </source>
</evidence>
<dbReference type="GO" id="GO:0005634">
    <property type="term" value="C:nucleus"/>
    <property type="evidence" value="ECO:0007669"/>
    <property type="project" value="UniProtKB-SubCell"/>
</dbReference>
<organism evidence="3 4">
    <name type="scientific">Penicillium oxalicum (strain 114-2 / CGMCC 5302)</name>
    <name type="common">Penicillium decumbens</name>
    <dbReference type="NCBI Taxonomy" id="933388"/>
    <lineage>
        <taxon>Eukaryota</taxon>
        <taxon>Fungi</taxon>
        <taxon>Dikarya</taxon>
        <taxon>Ascomycota</taxon>
        <taxon>Pezizomycotina</taxon>
        <taxon>Eurotiomycetes</taxon>
        <taxon>Eurotiomycetidae</taxon>
        <taxon>Eurotiales</taxon>
        <taxon>Aspergillaceae</taxon>
        <taxon>Penicillium</taxon>
    </lineage>
</organism>
<dbReference type="STRING" id="933388.S8B091"/>